<organism evidence="2 3">
    <name type="scientific">Sphingobium phenoxybenzoativorans</name>
    <dbReference type="NCBI Taxonomy" id="1592790"/>
    <lineage>
        <taxon>Bacteria</taxon>
        <taxon>Pseudomonadati</taxon>
        <taxon>Pseudomonadota</taxon>
        <taxon>Alphaproteobacteria</taxon>
        <taxon>Sphingomonadales</taxon>
        <taxon>Sphingomonadaceae</taxon>
        <taxon>Sphingobium</taxon>
    </lineage>
</organism>
<keyword evidence="2" id="KW-0489">Methyltransferase</keyword>
<gene>
    <name evidence="2" type="ORF">KFK14_00420</name>
</gene>
<keyword evidence="1" id="KW-0732">Signal</keyword>
<name>A0A975KBI9_9SPHN</name>
<sequence>MRRSILAALLGATLSLSAATMPAYAKAAAPDFAAAVADKGRPADAIALDESRKPAEVLAFLGLKSGDKAADIMTGSGYWAEIMANAVGKKGKVTAFEPSQFYSSPDEMKVWDALGKRRPDISFVRYPFEAFSAKPDSFDFTIINLSYHDLYWESEKYKIPRTDPAAFVKTLYAATKPGGIVGIIDHVGLPGDTRKTVDTVHRIDPAQVKADFTAAGFVLEAESPILSNPADDHSKLVFDPAIRGKTDRFVYRFRKPK</sequence>
<dbReference type="SUPFAM" id="SSF53335">
    <property type="entry name" value="S-adenosyl-L-methionine-dependent methyltransferases"/>
    <property type="match status" value="1"/>
</dbReference>
<dbReference type="PIRSF" id="PIRSF031679">
    <property type="entry name" value="Mtase_Alr7345_prd"/>
    <property type="match status" value="1"/>
</dbReference>
<dbReference type="CDD" id="cd02440">
    <property type="entry name" value="AdoMet_MTases"/>
    <property type="match status" value="1"/>
</dbReference>
<evidence type="ECO:0000256" key="1">
    <source>
        <dbReference type="SAM" id="SignalP"/>
    </source>
</evidence>
<dbReference type="GO" id="GO:0032259">
    <property type="term" value="P:methylation"/>
    <property type="evidence" value="ECO:0007669"/>
    <property type="project" value="UniProtKB-KW"/>
</dbReference>
<protein>
    <submittedName>
        <fullName evidence="2">Class I SAM-dependent methyltransferase</fullName>
    </submittedName>
</protein>
<keyword evidence="2" id="KW-0808">Transferase</keyword>
<dbReference type="AlphaFoldDB" id="A0A975KBI9"/>
<evidence type="ECO:0000313" key="3">
    <source>
        <dbReference type="Proteomes" id="UP000681425"/>
    </source>
</evidence>
<reference evidence="2" key="1">
    <citation type="submission" date="2021-04" db="EMBL/GenBank/DDBJ databases">
        <title>Isolation of p-tert-butylphenol degrading bacteria Sphingobium phenoxybenzoativorans Tas13 from active sludge.</title>
        <authorList>
            <person name="Li Y."/>
        </authorList>
    </citation>
    <scope>NUCLEOTIDE SEQUENCE</scope>
    <source>
        <strain evidence="2">Tas13</strain>
    </source>
</reference>
<dbReference type="Pfam" id="PF01135">
    <property type="entry name" value="PCMT"/>
    <property type="match status" value="1"/>
</dbReference>
<dbReference type="InterPro" id="IPR029063">
    <property type="entry name" value="SAM-dependent_MTases_sf"/>
</dbReference>
<dbReference type="KEGG" id="spph:KFK14_00420"/>
<feature type="chain" id="PRO_5038112379" evidence="1">
    <location>
        <begin position="19"/>
        <end position="257"/>
    </location>
</feature>
<dbReference type="Proteomes" id="UP000681425">
    <property type="component" value="Chromosome"/>
</dbReference>
<proteinExistence type="predicted"/>
<dbReference type="InterPro" id="IPR016980">
    <property type="entry name" value="S-AdoMet-dep_MeTrfase_Alr7345"/>
</dbReference>
<keyword evidence="3" id="KW-1185">Reference proteome</keyword>
<dbReference type="EMBL" id="CP073910">
    <property type="protein sequence ID" value="QUT08012.1"/>
    <property type="molecule type" value="Genomic_DNA"/>
</dbReference>
<feature type="signal peptide" evidence="1">
    <location>
        <begin position="1"/>
        <end position="18"/>
    </location>
</feature>
<accession>A0A975KBI9</accession>
<evidence type="ECO:0000313" key="2">
    <source>
        <dbReference type="EMBL" id="QUT08012.1"/>
    </source>
</evidence>
<dbReference type="Gene3D" id="3.40.50.150">
    <property type="entry name" value="Vaccinia Virus protein VP39"/>
    <property type="match status" value="1"/>
</dbReference>
<dbReference type="GO" id="GO:0008168">
    <property type="term" value="F:methyltransferase activity"/>
    <property type="evidence" value="ECO:0007669"/>
    <property type="project" value="UniProtKB-KW"/>
</dbReference>